<dbReference type="GO" id="GO:0006310">
    <property type="term" value="P:DNA recombination"/>
    <property type="evidence" value="ECO:0007669"/>
    <property type="project" value="UniProtKB-KW"/>
</dbReference>
<dbReference type="InterPro" id="IPR038765">
    <property type="entry name" value="Papain-like_cys_pep_sf"/>
</dbReference>
<dbReference type="CDD" id="cd18809">
    <property type="entry name" value="SF1_C_RecD"/>
    <property type="match status" value="1"/>
</dbReference>
<evidence type="ECO:0000313" key="8">
    <source>
        <dbReference type="EMBL" id="CAD2190983.1"/>
    </source>
</evidence>
<dbReference type="InterPro" id="IPR003653">
    <property type="entry name" value="Peptidase_C48_C"/>
</dbReference>
<dbReference type="InterPro" id="IPR010285">
    <property type="entry name" value="DNA_helicase_pif1-like_DEAD"/>
</dbReference>
<dbReference type="Gene3D" id="3.40.50.300">
    <property type="entry name" value="P-loop containing nucleotide triphosphate hydrolases"/>
    <property type="match status" value="1"/>
</dbReference>
<dbReference type="Pfam" id="PF14214">
    <property type="entry name" value="Helitron_like_N"/>
    <property type="match status" value="1"/>
</dbReference>
<organism evidence="7 9">
    <name type="scientific">Meloidogyne enterolobii</name>
    <name type="common">Root-knot nematode worm</name>
    <name type="synonym">Meloidogyne mayaguensis</name>
    <dbReference type="NCBI Taxonomy" id="390850"/>
    <lineage>
        <taxon>Eukaryota</taxon>
        <taxon>Metazoa</taxon>
        <taxon>Ecdysozoa</taxon>
        <taxon>Nematoda</taxon>
        <taxon>Chromadorea</taxon>
        <taxon>Rhabditida</taxon>
        <taxon>Tylenchina</taxon>
        <taxon>Tylenchomorpha</taxon>
        <taxon>Tylenchoidea</taxon>
        <taxon>Meloidogynidae</taxon>
        <taxon>Meloidogyninae</taxon>
        <taxon>Meloidogyne</taxon>
    </lineage>
</organism>
<comment type="catalytic activity">
    <reaction evidence="4">
        <text>ATP + H2O = ADP + phosphate + H(+)</text>
        <dbReference type="Rhea" id="RHEA:13065"/>
        <dbReference type="ChEBI" id="CHEBI:15377"/>
        <dbReference type="ChEBI" id="CHEBI:15378"/>
        <dbReference type="ChEBI" id="CHEBI:30616"/>
        <dbReference type="ChEBI" id="CHEBI:43474"/>
        <dbReference type="ChEBI" id="CHEBI:456216"/>
        <dbReference type="EC" id="5.6.2.3"/>
    </reaction>
</comment>
<keyword evidence="4" id="KW-0347">Helicase</keyword>
<dbReference type="EMBL" id="CAJEWN010000833">
    <property type="protein sequence ID" value="CAD2190761.1"/>
    <property type="molecule type" value="Genomic_DNA"/>
</dbReference>
<keyword evidence="4" id="KW-0547">Nucleotide-binding</keyword>
<evidence type="ECO:0000256" key="5">
    <source>
        <dbReference type="SAM" id="MobiDB-lite"/>
    </source>
</evidence>
<evidence type="ECO:0000256" key="3">
    <source>
        <dbReference type="ARBA" id="ARBA00022801"/>
    </source>
</evidence>
<dbReference type="SUPFAM" id="SSF54001">
    <property type="entry name" value="Cysteine proteinases"/>
    <property type="match status" value="2"/>
</dbReference>
<keyword evidence="2" id="KW-0645">Protease</keyword>
<dbReference type="GO" id="GO:0006281">
    <property type="term" value="P:DNA repair"/>
    <property type="evidence" value="ECO:0007669"/>
    <property type="project" value="UniProtKB-KW"/>
</dbReference>
<evidence type="ECO:0000259" key="6">
    <source>
        <dbReference type="PROSITE" id="PS50600"/>
    </source>
</evidence>
<comment type="cofactor">
    <cofactor evidence="4">
        <name>Mg(2+)</name>
        <dbReference type="ChEBI" id="CHEBI:18420"/>
    </cofactor>
</comment>
<evidence type="ECO:0000256" key="2">
    <source>
        <dbReference type="ARBA" id="ARBA00022670"/>
    </source>
</evidence>
<dbReference type="GO" id="GO:0006508">
    <property type="term" value="P:proteolysis"/>
    <property type="evidence" value="ECO:0007669"/>
    <property type="project" value="UniProtKB-KW"/>
</dbReference>
<dbReference type="InterPro" id="IPR049163">
    <property type="entry name" value="Pif1-like_2B_dom"/>
</dbReference>
<dbReference type="GO" id="GO:0005524">
    <property type="term" value="F:ATP binding"/>
    <property type="evidence" value="ECO:0007669"/>
    <property type="project" value="UniProtKB-KW"/>
</dbReference>
<dbReference type="GO" id="GO:0000723">
    <property type="term" value="P:telomere maintenance"/>
    <property type="evidence" value="ECO:0007669"/>
    <property type="project" value="InterPro"/>
</dbReference>
<protein>
    <recommendedName>
        <fullName evidence="4">ATP-dependent DNA helicase</fullName>
        <ecNumber evidence="4">5.6.2.3</ecNumber>
    </recommendedName>
</protein>
<dbReference type="Pfam" id="PF21530">
    <property type="entry name" value="Pif1_2B_dom"/>
    <property type="match status" value="1"/>
</dbReference>
<keyword evidence="4" id="KW-0067">ATP-binding</keyword>
<comment type="similarity">
    <text evidence="4">Belongs to the helicase family.</text>
</comment>
<evidence type="ECO:0000313" key="9">
    <source>
        <dbReference type="Proteomes" id="UP000580250"/>
    </source>
</evidence>
<name>A0A6V7WUQ9_MELEN</name>
<dbReference type="PROSITE" id="PS50600">
    <property type="entry name" value="ULP_PROTEASE"/>
    <property type="match status" value="1"/>
</dbReference>
<dbReference type="EC" id="5.6.2.3" evidence="4"/>
<dbReference type="InterPro" id="IPR027417">
    <property type="entry name" value="P-loop_NTPase"/>
</dbReference>
<keyword evidence="4" id="KW-0227">DNA damage</keyword>
<evidence type="ECO:0000256" key="4">
    <source>
        <dbReference type="RuleBase" id="RU363044"/>
    </source>
</evidence>
<feature type="region of interest" description="Disordered" evidence="5">
    <location>
        <begin position="1"/>
        <end position="21"/>
    </location>
</feature>
<dbReference type="InterPro" id="IPR025476">
    <property type="entry name" value="Helitron_helicase-like"/>
</dbReference>
<dbReference type="GO" id="GO:0008234">
    <property type="term" value="F:cysteine-type peptidase activity"/>
    <property type="evidence" value="ECO:0007669"/>
    <property type="project" value="InterPro"/>
</dbReference>
<proteinExistence type="inferred from homology"/>
<gene>
    <name evidence="7" type="ORF">MENT_LOCUS43577</name>
    <name evidence="8" type="ORF">MENT_LOCUS43805</name>
</gene>
<dbReference type="PANTHER" id="PTHR10492:SF57">
    <property type="entry name" value="ATP-DEPENDENT DNA HELICASE"/>
    <property type="match status" value="1"/>
</dbReference>
<dbReference type="Gene3D" id="3.40.395.10">
    <property type="entry name" value="Adenoviral Proteinase, Chain A"/>
    <property type="match status" value="2"/>
</dbReference>
<dbReference type="SUPFAM" id="SSF52540">
    <property type="entry name" value="P-loop containing nucleoside triphosphate hydrolases"/>
    <property type="match status" value="2"/>
</dbReference>
<keyword evidence="4" id="KW-0233">DNA recombination</keyword>
<dbReference type="EMBL" id="CAJEWN010000846">
    <property type="protein sequence ID" value="CAD2190983.1"/>
    <property type="molecule type" value="Genomic_DNA"/>
</dbReference>
<sequence>MPSKNVTARRKRKLRRSDDGKLVSDATNCCGVEGVSNDGLLLNVNSTRGSSNGDGNSMGCSSMVDGGVDLTLESGVVGCEKGVVGSGVGDCEMREVGVGVVGCVVSEVGSGVFGYEMSEISSDVVNNDLSESNIENDNFYYDFENMSDNFSVFSLESSNKSVISYERSKAGRPKKRKGGTGRPKKINVMNNIIVNELNCNELPDLMSLQSLDIPMGPLLDSDSSICFVSLTAAARNYINELWSNPEAWLEDDYIYSYLRYLTARADKRVVVLIPSFTYVNYQYGPHIEQLSPLENCFNYSLDYDVLLMPVCFEAHFGLIIYDRTDRNNTDCLFVDSLPSVDRLFDVRYPGFDIRRIDIIKRGIISLTPNITEDAIQIRTLPRDQFTEQLDGVNCGFFICIYSELYLFNNKSLLIPNLDINYERKRILWNLSKLFLANEIDYIGIVINSNINIDQVLRNNEPLNINGPLNIVYAPSNENSNINYVPEFLSIDLLDVPFGPMPNTENRIFTDDIVFSRPEIISLWSDPNVWIQDSFVFIYLKFLSYRSNLNVVVVSPQFIVVEHHFGQGVEPLNIFNYCFNYNQDYDILLIPIMFPGHFGLVIFDRSDRNNFSCIFVDSLPSVNRLTDVSCGVFDQRRVDLVKRCICDLTPGLLVENVNIQILPRSQFTEQRDGINCGFYVCLYAEFFLFNNKSLIIPNLNIQYERKRILWHLMQLILSNDIDYVEIFAYNPINAQVNANVFNFNLDFGDNVHDNCVVNNFPIVDMEPDPPRNLRRSDRIKALNNNKVSMITLENISLNSLFEISYFCKRKHKDVPCADVRARHVVSYYDSGNFGDAECYYCNALLLKSEINESHQSKFKRITSSFCCKCGSVFLPPFRPHPALLRDLTRADTQGSLEFLKKQNIYNSLLAFASVFVGHRETKLYGGICYMLNGEFVRKMSSMIAGDSGPSFSQLYILDADTAFQHRVSNIAYGGDRVDPDVLKNLDILLRECHPLANIYKNFHTQYLEKLQNEGPDAIKNFRLVLLEEREVPEDIRANSLHPRQVNLPTEETLFSLHTESDEPPMLKGICITDEQGRIFVFSPHHPLTDTLCYPLLFPCGDDGYHSKIPFARKLTDEDASESNDSDHENVGFVPIKQRKSISCRDYVKYRLAIRKGEDYHNIWSSGGGLSQKYTLDYNARIDSDNASYLRRPELDLLSTTPESARRWLARDCGAQSIDDFGSIVMFRKNYPGTRPYFQDMFYDATTIMARTRKSENASFMFTFTSNPHWPEIKRNLFHKKQKIVDRFDIICRIYEDKLRHLHYLLNKKNIFGKILGYGESREFQKRIGGPHLHRVFCTDIPAIPVNIENLIWAHIPEEPAAEDKSNWANFIRKVRELIEHHQLHDCAEHCKKANGKCKKGFPKPFSNITVLHENKPAEYKRPSPENGGEVLKIKRGKHTIIYDNSRVVPYNPLILVMFECHHNLEFAYGQTDNLKYALKYPFKGSSFSYVRSETTGLIHVDEPLQYARMIYRSPTEAYSRILSYKYAFLSHVVLALTIHLPENQRVYFTHRTANQTLGNIDGGDLPETPLTSYWNLCNKDPTFSILFENMPETYAFNKNTRAWKKLKIDPKNKNRKPRIGRIYTVSPREPEKFALYLLTKHFAGSYENLLNVNGHICDTFVEAGRLRGLLEDNEVWERTLREGSTYLNPSQMRLLFANILVFGGTEKCVIDGLYLWNMFIDHFYDRRCTEAERPIRIDRALALIEKLLLSQGRNLGEFNLPSPNNPLINNPDRALDAFFFPHNLNDDEMDETIDVSVFDRAQLNQAQQNFFNLIRASVLDPSANNKLFYISGDGGTGKTFLLNYVIYKLRELRQKVLATASTGIAATNFYSGGMTFHSAFRFGKDVEPGVIPSIPLESYFGRRIIEANVIVIDEITMLNKTVFENVDILCRTLIPQFQDKPFAGKTVIISGDWKQSLPVVRESSAPGAQVAASIQSSDLYRRFEKHRLMQNMRVIPAEIQFKDWLYSIGTGQVGDSVIIPLAMRVNSRQELYTFVFNTGFDAPVNQLLKRLILSPTNRIVDLINDEIIALIDSPEHVYLSRDNPTSENPFAYNLADYDVVQLNRLTPIGMPAHNIKLKVGAIIVLLQNLNTQKGLCNGTRMIVRRLHQDLIEAETISGSSDRGIRIGICRVRNSYKELRPDGVSFERFQFPVRVAFCMTITKAQGQTCERLGIDISDEPFAHGQTYTAFSRCRSGENIRVFAPGKIPDNNGNISMRNVVARGIRFD</sequence>
<comment type="caution">
    <text evidence="7">The sequence shown here is derived from an EMBL/GenBank/DDBJ whole genome shotgun (WGS) entry which is preliminary data.</text>
</comment>
<dbReference type="GO" id="GO:0043139">
    <property type="term" value="F:5'-3' DNA helicase activity"/>
    <property type="evidence" value="ECO:0007669"/>
    <property type="project" value="UniProtKB-EC"/>
</dbReference>
<dbReference type="Proteomes" id="UP000580250">
    <property type="component" value="Unassembled WGS sequence"/>
</dbReference>
<reference evidence="7 9" key="1">
    <citation type="submission" date="2020-08" db="EMBL/GenBank/DDBJ databases">
        <authorList>
            <person name="Koutsovoulos G."/>
            <person name="Danchin GJ E."/>
        </authorList>
    </citation>
    <scope>NUCLEOTIDE SEQUENCE [LARGE SCALE GENOMIC DNA]</scope>
</reference>
<dbReference type="PANTHER" id="PTHR10492">
    <property type="match status" value="1"/>
</dbReference>
<comment type="similarity">
    <text evidence="1">Belongs to the peptidase C48 family.</text>
</comment>
<keyword evidence="3 4" id="KW-0378">Hydrolase</keyword>
<keyword evidence="4" id="KW-0234">DNA repair</keyword>
<dbReference type="Pfam" id="PF05970">
    <property type="entry name" value="PIF1"/>
    <property type="match status" value="1"/>
</dbReference>
<accession>A0A6V7WUQ9</accession>
<evidence type="ECO:0000256" key="1">
    <source>
        <dbReference type="ARBA" id="ARBA00005234"/>
    </source>
</evidence>
<evidence type="ECO:0000313" key="7">
    <source>
        <dbReference type="EMBL" id="CAD2190761.1"/>
    </source>
</evidence>
<feature type="domain" description="Ubiquitin-like protease family profile" evidence="6">
    <location>
        <begin position="231"/>
        <end position="686"/>
    </location>
</feature>